<dbReference type="EC" id="4.1.2.52" evidence="6"/>
<evidence type="ECO:0000313" key="7">
    <source>
        <dbReference type="Proteomes" id="UP001237448"/>
    </source>
</evidence>
<dbReference type="InterPro" id="IPR015813">
    <property type="entry name" value="Pyrv/PenolPyrv_kinase-like_dom"/>
</dbReference>
<proteinExistence type="inferred from homology"/>
<evidence type="ECO:0000313" key="6">
    <source>
        <dbReference type="EMBL" id="MDQ0393653.1"/>
    </source>
</evidence>
<reference evidence="6 7" key="1">
    <citation type="submission" date="2023-07" db="EMBL/GenBank/DDBJ databases">
        <title>Genomic Encyclopedia of Type Strains, Phase IV (KMG-IV): sequencing the most valuable type-strain genomes for metagenomic binning, comparative biology and taxonomic classification.</title>
        <authorList>
            <person name="Goeker M."/>
        </authorList>
    </citation>
    <scope>NUCLEOTIDE SEQUENCE [LARGE SCALE GENOMIC DNA]</scope>
    <source>
        <strain evidence="6 7">DSM 5896</strain>
    </source>
</reference>
<dbReference type="EMBL" id="JAUSVK010000001">
    <property type="protein sequence ID" value="MDQ0393653.1"/>
    <property type="molecule type" value="Genomic_DNA"/>
</dbReference>
<accession>A0ABU0FGB5</accession>
<dbReference type="SUPFAM" id="SSF51621">
    <property type="entry name" value="Phosphoenolpyruvate/pyruvate domain"/>
    <property type="match status" value="1"/>
</dbReference>
<organism evidence="6 7">
    <name type="scientific">Labrys monachus</name>
    <dbReference type="NCBI Taxonomy" id="217067"/>
    <lineage>
        <taxon>Bacteria</taxon>
        <taxon>Pseudomonadati</taxon>
        <taxon>Pseudomonadota</taxon>
        <taxon>Alphaproteobacteria</taxon>
        <taxon>Hyphomicrobiales</taxon>
        <taxon>Xanthobacteraceae</taxon>
        <taxon>Labrys</taxon>
    </lineage>
</organism>
<dbReference type="PANTHER" id="PTHR30502:SF0">
    <property type="entry name" value="PHOSPHOENOLPYRUVATE CARBOXYLASE FAMILY PROTEIN"/>
    <property type="match status" value="1"/>
</dbReference>
<feature type="region of interest" description="Disordered" evidence="4">
    <location>
        <begin position="257"/>
        <end position="277"/>
    </location>
</feature>
<keyword evidence="7" id="KW-1185">Reference proteome</keyword>
<dbReference type="GO" id="GO:0016829">
    <property type="term" value="F:lyase activity"/>
    <property type="evidence" value="ECO:0007669"/>
    <property type="project" value="UniProtKB-KW"/>
</dbReference>
<feature type="domain" description="HpcH/HpaI aldolase/citrate lyase" evidence="5">
    <location>
        <begin position="19"/>
        <end position="242"/>
    </location>
</feature>
<dbReference type="InterPro" id="IPR005000">
    <property type="entry name" value="Aldolase/citrate-lyase_domain"/>
</dbReference>
<dbReference type="PANTHER" id="PTHR30502">
    <property type="entry name" value="2-KETO-3-DEOXY-L-RHAMNONATE ALDOLASE"/>
    <property type="match status" value="1"/>
</dbReference>
<dbReference type="InterPro" id="IPR040442">
    <property type="entry name" value="Pyrv_kinase-like_dom_sf"/>
</dbReference>
<dbReference type="Gene3D" id="3.20.20.60">
    <property type="entry name" value="Phosphoenolpyruvate-binding domains"/>
    <property type="match status" value="1"/>
</dbReference>
<evidence type="ECO:0000256" key="1">
    <source>
        <dbReference type="ARBA" id="ARBA00005568"/>
    </source>
</evidence>
<dbReference type="Pfam" id="PF03328">
    <property type="entry name" value="HpcH_HpaI"/>
    <property type="match status" value="1"/>
</dbReference>
<comment type="similarity">
    <text evidence="1">Belongs to the HpcH/HpaI aldolase family.</text>
</comment>
<evidence type="ECO:0000259" key="5">
    <source>
        <dbReference type="Pfam" id="PF03328"/>
    </source>
</evidence>
<evidence type="ECO:0000256" key="4">
    <source>
        <dbReference type="SAM" id="MobiDB-lite"/>
    </source>
</evidence>
<protein>
    <submittedName>
        <fullName evidence="6">4-hydroxy-2-oxoheptanedioate aldolase</fullName>
        <ecNumber evidence="6">4.1.2.52</ecNumber>
    </submittedName>
</protein>
<gene>
    <name evidence="6" type="ORF">J3R73_003445</name>
</gene>
<feature type="compositionally biased region" description="Low complexity" evidence="4">
    <location>
        <begin position="268"/>
        <end position="277"/>
    </location>
</feature>
<comment type="caution">
    <text evidence="6">The sequence shown here is derived from an EMBL/GenBank/DDBJ whole genome shotgun (WGS) entry which is preliminary data.</text>
</comment>
<name>A0ABU0FGB5_9HYPH</name>
<evidence type="ECO:0000256" key="2">
    <source>
        <dbReference type="ARBA" id="ARBA00022723"/>
    </source>
</evidence>
<keyword evidence="3 6" id="KW-0456">Lyase</keyword>
<dbReference type="RefSeq" id="WP_307429291.1">
    <property type="nucleotide sequence ID" value="NZ_JAUSVK010000001.1"/>
</dbReference>
<evidence type="ECO:0000256" key="3">
    <source>
        <dbReference type="ARBA" id="ARBA00023239"/>
    </source>
</evidence>
<dbReference type="InterPro" id="IPR050251">
    <property type="entry name" value="HpcH-HpaI_aldolase"/>
</dbReference>
<dbReference type="Proteomes" id="UP001237448">
    <property type="component" value="Unassembled WGS sequence"/>
</dbReference>
<keyword evidence="2" id="KW-0479">Metal-binding</keyword>
<sequence length="277" mass="29164">MFKPNILKRRLGAGEALFGAWIETGSATNVEILAHQGFDFLILDLEHGFGELRDAVDMLRAAEGVVPCIVRVPWNDPIVLKRLLDAGADSLMIPSVETAQEAEAAVAACRYPPQGRRGYAAPLVRASTFGKAADYMRRANDEILIVVQLESAGAVSRAAEICAVDGVDVPFLGVNDMAGSIGLLEQLGRPEVRTLVAEAEAAMLACGKPMGTVPSAGATWQSLIGTGYRLIPVASDVSLMRDAALAVVREQVEFRRQGAAPGGGAPGGQNAPSPRGY</sequence>